<dbReference type="AlphaFoldDB" id="A0AAD4CCI0"/>
<keyword evidence="3 7" id="KW-0812">Transmembrane</keyword>
<proteinExistence type="inferred from homology"/>
<comment type="similarity">
    <text evidence="2">Belongs to the ADIPOR family.</text>
</comment>
<evidence type="ECO:0000256" key="1">
    <source>
        <dbReference type="ARBA" id="ARBA00004141"/>
    </source>
</evidence>
<evidence type="ECO:0000256" key="4">
    <source>
        <dbReference type="ARBA" id="ARBA00022989"/>
    </source>
</evidence>
<dbReference type="GO" id="GO:0046872">
    <property type="term" value="F:metal ion binding"/>
    <property type="evidence" value="ECO:0007669"/>
    <property type="project" value="UniProtKB-KW"/>
</dbReference>
<keyword evidence="6" id="KW-0479">Metal-binding</keyword>
<dbReference type="GO" id="GO:0016020">
    <property type="term" value="C:membrane"/>
    <property type="evidence" value="ECO:0007669"/>
    <property type="project" value="UniProtKB-SubCell"/>
</dbReference>
<feature type="transmembrane region" description="Helical" evidence="7">
    <location>
        <begin position="164"/>
        <end position="183"/>
    </location>
</feature>
<dbReference type="EMBL" id="VCAU01000149">
    <property type="protein sequence ID" value="KAF9883762.1"/>
    <property type="molecule type" value="Genomic_DNA"/>
</dbReference>
<dbReference type="InterPro" id="IPR004254">
    <property type="entry name" value="AdipoR/HlyIII-related"/>
</dbReference>
<keyword evidence="9" id="KW-1185">Reference proteome</keyword>
<reference evidence="8" key="1">
    <citation type="journal article" date="2019" name="Beilstein J. Org. Chem.">
        <title>Nanangenines: drimane sesquiterpenoids as the dominant metabolite cohort of a novel Australian fungus, Aspergillus nanangensis.</title>
        <authorList>
            <person name="Lacey H.J."/>
            <person name="Gilchrist C.L.M."/>
            <person name="Crombie A."/>
            <person name="Kalaitzis J.A."/>
            <person name="Vuong D."/>
            <person name="Rutledge P.J."/>
            <person name="Turner P."/>
            <person name="Pitt J.I."/>
            <person name="Lacey E."/>
            <person name="Chooi Y.H."/>
            <person name="Piggott A.M."/>
        </authorList>
    </citation>
    <scope>NUCLEOTIDE SEQUENCE</scope>
    <source>
        <strain evidence="8">MST-FP2251</strain>
    </source>
</reference>
<dbReference type="PANTHER" id="PTHR20855">
    <property type="entry name" value="ADIPOR/PROGESTIN RECEPTOR-RELATED"/>
    <property type="match status" value="1"/>
</dbReference>
<evidence type="ECO:0000256" key="3">
    <source>
        <dbReference type="ARBA" id="ARBA00022692"/>
    </source>
</evidence>
<name>A0AAD4CCI0_ASPNN</name>
<evidence type="ECO:0008006" key="10">
    <source>
        <dbReference type="Google" id="ProtNLM"/>
    </source>
</evidence>
<comment type="subcellular location">
    <subcellularLocation>
        <location evidence="1">Membrane</location>
        <topology evidence="1">Multi-pass membrane protein</topology>
    </subcellularLocation>
</comment>
<dbReference type="Proteomes" id="UP001194746">
    <property type="component" value="Unassembled WGS sequence"/>
</dbReference>
<evidence type="ECO:0000256" key="5">
    <source>
        <dbReference type="ARBA" id="ARBA00023136"/>
    </source>
</evidence>
<evidence type="ECO:0000256" key="2">
    <source>
        <dbReference type="ARBA" id="ARBA00007018"/>
    </source>
</evidence>
<evidence type="ECO:0000256" key="7">
    <source>
        <dbReference type="SAM" id="Phobius"/>
    </source>
</evidence>
<keyword evidence="4 7" id="KW-1133">Transmembrane helix</keyword>
<keyword evidence="5 7" id="KW-0472">Membrane</keyword>
<organism evidence="8 9">
    <name type="scientific">Aspergillus nanangensis</name>
    <dbReference type="NCBI Taxonomy" id="2582783"/>
    <lineage>
        <taxon>Eukaryota</taxon>
        <taxon>Fungi</taxon>
        <taxon>Dikarya</taxon>
        <taxon>Ascomycota</taxon>
        <taxon>Pezizomycotina</taxon>
        <taxon>Eurotiomycetes</taxon>
        <taxon>Eurotiomycetidae</taxon>
        <taxon>Eurotiales</taxon>
        <taxon>Aspergillaceae</taxon>
        <taxon>Aspergillus</taxon>
        <taxon>Aspergillus subgen. Circumdati</taxon>
    </lineage>
</organism>
<accession>A0AAD4CCI0</accession>
<feature type="transmembrane region" description="Helical" evidence="7">
    <location>
        <begin position="64"/>
        <end position="85"/>
    </location>
</feature>
<gene>
    <name evidence="8" type="ORF">FE257_002828</name>
</gene>
<dbReference type="Pfam" id="PF03006">
    <property type="entry name" value="HlyIII"/>
    <property type="match status" value="1"/>
</dbReference>
<keyword evidence="6" id="KW-0862">Zinc</keyword>
<evidence type="ECO:0000313" key="9">
    <source>
        <dbReference type="Proteomes" id="UP001194746"/>
    </source>
</evidence>
<dbReference type="GO" id="GO:0006882">
    <property type="term" value="P:intracellular zinc ion homeostasis"/>
    <property type="evidence" value="ECO:0007669"/>
    <property type="project" value="TreeGrafter"/>
</dbReference>
<feature type="transmembrane region" description="Helical" evidence="7">
    <location>
        <begin position="195"/>
        <end position="218"/>
    </location>
</feature>
<feature type="transmembrane region" description="Helical" evidence="7">
    <location>
        <begin position="97"/>
        <end position="117"/>
    </location>
</feature>
<feature type="binding site" evidence="6">
    <location>
        <position position="118"/>
    </location>
    <ligand>
        <name>Zn(2+)</name>
        <dbReference type="ChEBI" id="CHEBI:29105"/>
    </ligand>
</feature>
<feature type="transmembrane region" description="Helical" evidence="7">
    <location>
        <begin position="230"/>
        <end position="255"/>
    </location>
</feature>
<evidence type="ECO:0000256" key="6">
    <source>
        <dbReference type="PIRSR" id="PIRSR604254-1"/>
    </source>
</evidence>
<comment type="caution">
    <text evidence="8">The sequence shown here is derived from an EMBL/GenBank/DDBJ whole genome shotgun (WGS) entry which is preliminary data.</text>
</comment>
<feature type="transmembrane region" description="Helical" evidence="7">
    <location>
        <begin position="137"/>
        <end position="155"/>
    </location>
</feature>
<dbReference type="PANTHER" id="PTHR20855:SF52">
    <property type="entry name" value="ADIPONECTIN RECEPTOR PROTEIN"/>
    <property type="match status" value="1"/>
</dbReference>
<protein>
    <recommendedName>
        <fullName evidence="10">Hemolysin-III family protein</fullName>
    </recommendedName>
</protein>
<sequence>MEDSASGSGSGEAGHPTLLSFYEMPGWFQQNNNPGILYGYRHISCSVRASFRSWWYLHNETVNIYSHLIPAVVFLLGEWFILQYLAGKYSRLTSTDFVVFSFFMLAATICYAFSALYHTLMNHSYTVDHFCHRLDMLGIGVFIVGDIVLGVYTIFRCETTLRNIYWSMIGVFGALTIITNVHPKLQSHKYRSMRTLAFVATGMSVVAPLIHGLNIFGLDLMNKKAFTYTMVAKIGCLLSGTALYAVIYLASYIVVQALTGEALEAGYNTVNELLKQPKLEHVDYVPLKWTNKVMGIDGGKGALRVDIGYHLANLPPGQPTSILDCVDAPPNSQCVCV</sequence>
<evidence type="ECO:0000313" key="8">
    <source>
        <dbReference type="EMBL" id="KAF9883762.1"/>
    </source>
</evidence>
<dbReference type="GO" id="GO:0038023">
    <property type="term" value="F:signaling receptor activity"/>
    <property type="evidence" value="ECO:0007669"/>
    <property type="project" value="TreeGrafter"/>
</dbReference>
<reference evidence="8" key="2">
    <citation type="submission" date="2020-02" db="EMBL/GenBank/DDBJ databases">
        <authorList>
            <person name="Gilchrist C.L.M."/>
            <person name="Chooi Y.-H."/>
        </authorList>
    </citation>
    <scope>NUCLEOTIDE SEQUENCE</scope>
    <source>
        <strain evidence="8">MST-FP2251</strain>
    </source>
</reference>